<evidence type="ECO:0000256" key="2">
    <source>
        <dbReference type="ARBA" id="ARBA00022618"/>
    </source>
</evidence>
<dbReference type="HAMAP" id="MF_00033">
    <property type="entry name" value="MurG"/>
    <property type="match status" value="1"/>
</dbReference>
<comment type="subcellular location">
    <subcellularLocation>
        <location evidence="10">Cell membrane</location>
        <topology evidence="10">Peripheral membrane protein</topology>
        <orientation evidence="10">Cytoplasmic side</orientation>
    </subcellularLocation>
</comment>
<dbReference type="GO" id="GO:0009252">
    <property type="term" value="P:peptidoglycan biosynthetic process"/>
    <property type="evidence" value="ECO:0007669"/>
    <property type="project" value="UniProtKB-UniRule"/>
</dbReference>
<keyword evidence="14" id="KW-1185">Reference proteome</keyword>
<keyword evidence="4 10" id="KW-0808">Transferase</keyword>
<dbReference type="GO" id="GO:0005886">
    <property type="term" value="C:plasma membrane"/>
    <property type="evidence" value="ECO:0007669"/>
    <property type="project" value="UniProtKB-SubCell"/>
</dbReference>
<dbReference type="Proteomes" id="UP000269352">
    <property type="component" value="Unassembled WGS sequence"/>
</dbReference>
<dbReference type="PANTHER" id="PTHR21015:SF22">
    <property type="entry name" value="GLYCOSYLTRANSFERASE"/>
    <property type="match status" value="1"/>
</dbReference>
<keyword evidence="7 10" id="KW-0472">Membrane</keyword>
<proteinExistence type="inferred from homology"/>
<dbReference type="Pfam" id="PF04101">
    <property type="entry name" value="Glyco_tran_28_C"/>
    <property type="match status" value="1"/>
</dbReference>
<comment type="caution">
    <text evidence="13">The sequence shown here is derived from an EMBL/GenBank/DDBJ whole genome shotgun (WGS) entry which is preliminary data.</text>
</comment>
<dbReference type="PANTHER" id="PTHR21015">
    <property type="entry name" value="UDP-N-ACETYLGLUCOSAMINE--N-ACETYLMURAMYL-(PENTAPEPTIDE) PYROPHOSPHORYL-UNDECAPRENOL N-ACETYLGLUCOSAMINE TRANSFERASE 1"/>
    <property type="match status" value="1"/>
</dbReference>
<evidence type="ECO:0000256" key="10">
    <source>
        <dbReference type="HAMAP-Rule" id="MF_00033"/>
    </source>
</evidence>
<dbReference type="EC" id="2.4.1.227" evidence="10"/>
<dbReference type="CDD" id="cd03785">
    <property type="entry name" value="GT28_MurG"/>
    <property type="match status" value="1"/>
</dbReference>
<keyword evidence="1 10" id="KW-1003">Cell membrane</keyword>
<dbReference type="UniPathway" id="UPA00219"/>
<dbReference type="GO" id="GO:0051991">
    <property type="term" value="F:UDP-N-acetyl-D-glucosamine:N-acetylmuramoyl-L-alanyl-D-glutamyl-meso-2,6-diaminopimelyl-D-alanyl-D-alanine-diphosphoundecaprenol 4-beta-N-acetylglucosaminlytransferase activity"/>
    <property type="evidence" value="ECO:0007669"/>
    <property type="project" value="RHEA"/>
</dbReference>
<dbReference type="Gene3D" id="3.40.50.2000">
    <property type="entry name" value="Glycogen Phosphorylase B"/>
    <property type="match status" value="2"/>
</dbReference>
<feature type="binding site" evidence="10">
    <location>
        <position position="107"/>
    </location>
    <ligand>
        <name>UDP-N-acetyl-alpha-D-glucosamine</name>
        <dbReference type="ChEBI" id="CHEBI:57705"/>
    </ligand>
</feature>
<comment type="catalytic activity">
    <reaction evidence="10">
        <text>di-trans,octa-cis-undecaprenyl diphospho-N-acetyl-alpha-D-muramoyl-L-alanyl-D-glutamyl-meso-2,6-diaminopimeloyl-D-alanyl-D-alanine + UDP-N-acetyl-alpha-D-glucosamine = di-trans,octa-cis-undecaprenyl diphospho-[N-acetyl-alpha-D-glucosaminyl-(1-&gt;4)]-N-acetyl-alpha-D-muramoyl-L-alanyl-D-glutamyl-meso-2,6-diaminopimeloyl-D-alanyl-D-alanine + UDP + H(+)</text>
        <dbReference type="Rhea" id="RHEA:31227"/>
        <dbReference type="ChEBI" id="CHEBI:15378"/>
        <dbReference type="ChEBI" id="CHEBI:57705"/>
        <dbReference type="ChEBI" id="CHEBI:58223"/>
        <dbReference type="ChEBI" id="CHEBI:61387"/>
        <dbReference type="ChEBI" id="CHEBI:61388"/>
        <dbReference type="EC" id="2.4.1.227"/>
    </reaction>
</comment>
<evidence type="ECO:0000259" key="12">
    <source>
        <dbReference type="Pfam" id="PF04101"/>
    </source>
</evidence>
<evidence type="ECO:0000256" key="6">
    <source>
        <dbReference type="ARBA" id="ARBA00022984"/>
    </source>
</evidence>
<feature type="domain" description="Glycosyltransferase family 28 N-terminal" evidence="11">
    <location>
        <begin position="4"/>
        <end position="125"/>
    </location>
</feature>
<feature type="binding site" evidence="10">
    <location>
        <position position="148"/>
    </location>
    <ligand>
        <name>UDP-N-acetyl-alpha-D-glucosamine</name>
        <dbReference type="ChEBI" id="CHEBI:57705"/>
    </ligand>
</feature>
<accession>A0A388T9S4</accession>
<organism evidence="13 14">
    <name type="scientific">Termititenax aidoneus</name>
    <dbReference type="NCBI Taxonomy" id="2218524"/>
    <lineage>
        <taxon>Bacteria</taxon>
        <taxon>Bacillati</taxon>
        <taxon>Candidatus Margulisiibacteriota</taxon>
        <taxon>Candidatus Termititenacia</taxon>
        <taxon>Candidatus Termititenacales</taxon>
        <taxon>Candidatus Termititenacaceae</taxon>
        <taxon>Candidatus Termititenax</taxon>
    </lineage>
</organism>
<dbReference type="GO" id="GO:0050511">
    <property type="term" value="F:undecaprenyldiphospho-muramoylpentapeptide beta-N-acetylglucosaminyltransferase activity"/>
    <property type="evidence" value="ECO:0007669"/>
    <property type="project" value="UniProtKB-UniRule"/>
</dbReference>
<reference evidence="13 14" key="1">
    <citation type="journal article" date="2019" name="ISME J.">
        <title>Genome analyses of uncultured TG2/ZB3 bacteria in 'Margulisbacteria' specifically attached to ectosymbiotic spirochetes of protists in the termite gut.</title>
        <authorList>
            <person name="Utami Y.D."/>
            <person name="Kuwahara H."/>
            <person name="Igai K."/>
            <person name="Murakami T."/>
            <person name="Sugaya K."/>
            <person name="Morikawa T."/>
            <person name="Nagura Y."/>
            <person name="Yuki M."/>
            <person name="Deevong P."/>
            <person name="Inoue T."/>
            <person name="Kihara K."/>
            <person name="Lo N."/>
            <person name="Yamada A."/>
            <person name="Ohkuma M."/>
            <person name="Hongoh Y."/>
        </authorList>
    </citation>
    <scope>NUCLEOTIDE SEQUENCE [LARGE SCALE GENOMIC DNA]</scope>
    <source>
        <strain evidence="13">NkOx7-01</strain>
    </source>
</reference>
<evidence type="ECO:0000256" key="9">
    <source>
        <dbReference type="ARBA" id="ARBA00023316"/>
    </source>
</evidence>
<feature type="binding site" evidence="10">
    <location>
        <begin position="10"/>
        <end position="12"/>
    </location>
    <ligand>
        <name>UDP-N-acetyl-alpha-D-glucosamine</name>
        <dbReference type="ChEBI" id="CHEBI:57705"/>
    </ligand>
</feature>
<keyword evidence="3 10" id="KW-0328">Glycosyltransferase</keyword>
<dbReference type="GO" id="GO:0071555">
    <property type="term" value="P:cell wall organization"/>
    <property type="evidence" value="ECO:0007669"/>
    <property type="project" value="UniProtKB-KW"/>
</dbReference>
<evidence type="ECO:0000313" key="13">
    <source>
        <dbReference type="EMBL" id="GBR73386.1"/>
    </source>
</evidence>
<dbReference type="Pfam" id="PF03033">
    <property type="entry name" value="Glyco_transf_28"/>
    <property type="match status" value="1"/>
</dbReference>
<sequence length="320" mass="34957">MKVCFSCGGTGGHIYPALAIADKFAERFFIGSNRLEKTLAPQAGHKFYEIPASSRDPRAVIAGFYQALKILAREKPAIVIATGGYVTVPVILAAKLLGKKVYLQEQNILPGRVNRYLSRLAAKVFVAFAGAARYFPRNKAVLTGNPVRKDILNVSFSPNNTKILVFGGSLSANSINKAINELKTNKALLDNIVHLDGTNYEHDMANLYSQTKLCVCRAGATTLSELAAIGLPSILIPYPYAADNHQEFNARYFEERGAAVLMLDKDLTAASLADAIAKINNPETLTRMSNAAKTLHFKNAAEKIKHFIEKTSVDKKNKIE</sequence>
<protein>
    <recommendedName>
        <fullName evidence="10">UDP-N-acetylglucosamine--N-acetylmuramyl-(pentapeptide) pyrophosphoryl-undecaprenol N-acetylglucosamine transferase</fullName>
        <ecNumber evidence="10">2.4.1.227</ecNumber>
    </recommendedName>
    <alternativeName>
        <fullName evidence="10">Undecaprenyl-PP-MurNAc-pentapeptide-UDPGlcNAc GlcNAc transferase</fullName>
    </alternativeName>
</protein>
<comment type="similarity">
    <text evidence="10">Belongs to the glycosyltransferase 28 family. MurG subfamily.</text>
</comment>
<evidence type="ECO:0000256" key="3">
    <source>
        <dbReference type="ARBA" id="ARBA00022676"/>
    </source>
</evidence>
<dbReference type="GO" id="GO:0008360">
    <property type="term" value="P:regulation of cell shape"/>
    <property type="evidence" value="ECO:0007669"/>
    <property type="project" value="UniProtKB-KW"/>
</dbReference>
<dbReference type="GO" id="GO:0051301">
    <property type="term" value="P:cell division"/>
    <property type="evidence" value="ECO:0007669"/>
    <property type="project" value="UniProtKB-KW"/>
</dbReference>
<dbReference type="InterPro" id="IPR006009">
    <property type="entry name" value="GlcNAc_MurG"/>
</dbReference>
<evidence type="ECO:0000256" key="7">
    <source>
        <dbReference type="ARBA" id="ARBA00023136"/>
    </source>
</evidence>
<dbReference type="InterPro" id="IPR007235">
    <property type="entry name" value="Glyco_trans_28_C"/>
</dbReference>
<keyword evidence="2 10" id="KW-0132">Cell division</keyword>
<evidence type="ECO:0000256" key="8">
    <source>
        <dbReference type="ARBA" id="ARBA00023306"/>
    </source>
</evidence>
<comment type="pathway">
    <text evidence="10">Cell wall biogenesis; peptidoglycan biosynthesis.</text>
</comment>
<dbReference type="EMBL" id="BGZN01000010">
    <property type="protein sequence ID" value="GBR73386.1"/>
    <property type="molecule type" value="Genomic_DNA"/>
</dbReference>
<dbReference type="SUPFAM" id="SSF53756">
    <property type="entry name" value="UDP-Glycosyltransferase/glycogen phosphorylase"/>
    <property type="match status" value="1"/>
</dbReference>
<keyword evidence="5 10" id="KW-0133">Cell shape</keyword>
<evidence type="ECO:0000256" key="1">
    <source>
        <dbReference type="ARBA" id="ARBA00022475"/>
    </source>
</evidence>
<keyword evidence="6 10" id="KW-0573">Peptidoglycan synthesis</keyword>
<comment type="function">
    <text evidence="10">Cell wall formation. Catalyzes the transfer of a GlcNAc subunit on undecaprenyl-pyrophosphoryl-MurNAc-pentapeptide (lipid intermediate I) to form undecaprenyl-pyrophosphoryl-MurNAc-(pentapeptide)GlcNAc (lipid intermediate II).</text>
</comment>
<feature type="binding site" evidence="10">
    <location>
        <position position="169"/>
    </location>
    <ligand>
        <name>UDP-N-acetyl-alpha-D-glucosamine</name>
        <dbReference type="ChEBI" id="CHEBI:57705"/>
    </ligand>
</feature>
<keyword evidence="9 10" id="KW-0961">Cell wall biogenesis/degradation</keyword>
<feature type="binding site" evidence="10">
    <location>
        <position position="246"/>
    </location>
    <ligand>
        <name>UDP-N-acetyl-alpha-D-glucosamine</name>
        <dbReference type="ChEBI" id="CHEBI:57705"/>
    </ligand>
</feature>
<evidence type="ECO:0000259" key="11">
    <source>
        <dbReference type="Pfam" id="PF03033"/>
    </source>
</evidence>
<dbReference type="AlphaFoldDB" id="A0A388T9S4"/>
<comment type="caution">
    <text evidence="10">Lacks conserved residue(s) required for the propagation of feature annotation.</text>
</comment>
<gene>
    <name evidence="10 13" type="primary">murG</name>
    <name evidence="13" type="ORF">NO1_0778</name>
</gene>
<keyword evidence="8 10" id="KW-0131">Cell cycle</keyword>
<dbReference type="GO" id="GO:0005975">
    <property type="term" value="P:carbohydrate metabolic process"/>
    <property type="evidence" value="ECO:0007669"/>
    <property type="project" value="InterPro"/>
</dbReference>
<evidence type="ECO:0000313" key="14">
    <source>
        <dbReference type="Proteomes" id="UP000269352"/>
    </source>
</evidence>
<name>A0A388T9S4_TERA1</name>
<evidence type="ECO:0000256" key="4">
    <source>
        <dbReference type="ARBA" id="ARBA00022679"/>
    </source>
</evidence>
<dbReference type="InterPro" id="IPR004276">
    <property type="entry name" value="GlycoTrans_28_N"/>
</dbReference>
<feature type="domain" description="Glycosyl transferase family 28 C-terminal" evidence="12">
    <location>
        <begin position="196"/>
        <end position="303"/>
    </location>
</feature>
<evidence type="ECO:0000256" key="5">
    <source>
        <dbReference type="ARBA" id="ARBA00022960"/>
    </source>
</evidence>